<dbReference type="Proteomes" id="UP000184513">
    <property type="component" value="Unassembled WGS sequence"/>
</dbReference>
<dbReference type="STRING" id="388280.SAMN04488057_104346"/>
<protein>
    <submittedName>
        <fullName evidence="2">Uncharacterized protein</fullName>
    </submittedName>
</protein>
<evidence type="ECO:0000256" key="1">
    <source>
        <dbReference type="SAM" id="Phobius"/>
    </source>
</evidence>
<dbReference type="OrthoDB" id="893763at2"/>
<name>A0A1M7MKE9_9BACT</name>
<feature type="transmembrane region" description="Helical" evidence="1">
    <location>
        <begin position="35"/>
        <end position="57"/>
    </location>
</feature>
<keyword evidence="1" id="KW-0472">Membrane</keyword>
<keyword evidence="1" id="KW-1133">Transmembrane helix</keyword>
<organism evidence="2 3">
    <name type="scientific">Cyclobacterium lianum</name>
    <dbReference type="NCBI Taxonomy" id="388280"/>
    <lineage>
        <taxon>Bacteria</taxon>
        <taxon>Pseudomonadati</taxon>
        <taxon>Bacteroidota</taxon>
        <taxon>Cytophagia</taxon>
        <taxon>Cytophagales</taxon>
        <taxon>Cyclobacteriaceae</taxon>
        <taxon>Cyclobacterium</taxon>
    </lineage>
</organism>
<reference evidence="2 3" key="1">
    <citation type="submission" date="2016-11" db="EMBL/GenBank/DDBJ databases">
        <authorList>
            <person name="Jaros S."/>
            <person name="Januszkiewicz K."/>
            <person name="Wedrychowicz H."/>
        </authorList>
    </citation>
    <scope>NUCLEOTIDE SEQUENCE [LARGE SCALE GENOMIC DNA]</scope>
    <source>
        <strain evidence="2 3">CGMCC 1.6102</strain>
    </source>
</reference>
<proteinExistence type="predicted"/>
<sequence>MNKFPKENIFKVPEDYFESLPDIILDKRKQRIKNYYISGIAAAAVLLVGFLILAINFSSMEETDLQAEINNDVEYYIATGIWDDEEILLLAEHPNDLLDLIAEEEWSRQEWDEEEFYDNEMWY</sequence>
<dbReference type="EMBL" id="FRCY01000004">
    <property type="protein sequence ID" value="SHM91325.1"/>
    <property type="molecule type" value="Genomic_DNA"/>
</dbReference>
<dbReference type="AlphaFoldDB" id="A0A1M7MKE9"/>
<keyword evidence="3" id="KW-1185">Reference proteome</keyword>
<gene>
    <name evidence="2" type="ORF">SAMN04488057_104346</name>
</gene>
<evidence type="ECO:0000313" key="2">
    <source>
        <dbReference type="EMBL" id="SHM91325.1"/>
    </source>
</evidence>
<accession>A0A1M7MKE9</accession>
<dbReference type="RefSeq" id="WP_073094106.1">
    <property type="nucleotide sequence ID" value="NZ_FRCY01000004.1"/>
</dbReference>
<keyword evidence="1" id="KW-0812">Transmembrane</keyword>
<evidence type="ECO:0000313" key="3">
    <source>
        <dbReference type="Proteomes" id="UP000184513"/>
    </source>
</evidence>